<feature type="region of interest" description="Disordered" evidence="1">
    <location>
        <begin position="1"/>
        <end position="22"/>
    </location>
</feature>
<dbReference type="AlphaFoldDB" id="A0A238VXN9"/>
<evidence type="ECO:0000256" key="1">
    <source>
        <dbReference type="SAM" id="MobiDB-lite"/>
    </source>
</evidence>
<reference evidence="2 3" key="1">
    <citation type="submission" date="2017-06" db="EMBL/GenBank/DDBJ databases">
        <authorList>
            <person name="Kim H.J."/>
            <person name="Triplett B.A."/>
        </authorList>
    </citation>
    <scope>NUCLEOTIDE SEQUENCE [LARGE SCALE GENOMIC DNA]</scope>
    <source>
        <strain evidence="2 3">DSM 44272</strain>
    </source>
</reference>
<sequence>MTEARGGASVAEQDSVTTDSVAEARARTAARLEADIIRSEALSDAFRAVMGTIEGLTEERDEDARRGVTLAAEAVLALSREASAERVRKLELRVLGY</sequence>
<evidence type="ECO:0000313" key="3">
    <source>
        <dbReference type="Proteomes" id="UP000198403"/>
    </source>
</evidence>
<proteinExistence type="predicted"/>
<organism evidence="2 3">
    <name type="scientific">Blastococcus mobilis</name>
    <dbReference type="NCBI Taxonomy" id="1938746"/>
    <lineage>
        <taxon>Bacteria</taxon>
        <taxon>Bacillati</taxon>
        <taxon>Actinomycetota</taxon>
        <taxon>Actinomycetes</taxon>
        <taxon>Geodermatophilales</taxon>
        <taxon>Geodermatophilaceae</taxon>
        <taxon>Blastococcus</taxon>
    </lineage>
</organism>
<dbReference type="Proteomes" id="UP000198403">
    <property type="component" value="Unassembled WGS sequence"/>
</dbReference>
<gene>
    <name evidence="2" type="ORF">SAMN06272737_105148</name>
</gene>
<name>A0A238VXN9_9ACTN</name>
<keyword evidence="3" id="KW-1185">Reference proteome</keyword>
<protein>
    <submittedName>
        <fullName evidence="2">Uncharacterized protein</fullName>
    </submittedName>
</protein>
<accession>A0A238VXN9</accession>
<evidence type="ECO:0000313" key="2">
    <source>
        <dbReference type="EMBL" id="SNR39056.1"/>
    </source>
</evidence>
<dbReference type="EMBL" id="FZNO01000005">
    <property type="protein sequence ID" value="SNR39056.1"/>
    <property type="molecule type" value="Genomic_DNA"/>
</dbReference>